<keyword evidence="9" id="KW-0653">Protein transport</keyword>
<dbReference type="eggNOG" id="KOG3479">
    <property type="taxonomic scope" value="Eukaryota"/>
</dbReference>
<keyword evidence="11" id="KW-0496">Mitochondrion</keyword>
<organism evidence="17">
    <name type="scientific">Gaeumannomyces tritici (strain R3-111a-1)</name>
    <name type="common">Wheat and barley take-all root rot fungus</name>
    <name type="synonym">Gaeumannomyces graminis var. tritici</name>
    <dbReference type="NCBI Taxonomy" id="644352"/>
    <lineage>
        <taxon>Eukaryota</taxon>
        <taxon>Fungi</taxon>
        <taxon>Dikarya</taxon>
        <taxon>Ascomycota</taxon>
        <taxon>Pezizomycotina</taxon>
        <taxon>Sordariomycetes</taxon>
        <taxon>Sordariomycetidae</taxon>
        <taxon>Magnaporthales</taxon>
        <taxon>Magnaporthaceae</taxon>
        <taxon>Gaeumannomyces</taxon>
    </lineage>
</organism>
<evidence type="ECO:0000313" key="19">
    <source>
        <dbReference type="Proteomes" id="UP000006039"/>
    </source>
</evidence>
<reference evidence="19" key="1">
    <citation type="submission" date="2010-07" db="EMBL/GenBank/DDBJ databases">
        <title>The genome sequence of Gaeumannomyces graminis var. tritici strain R3-111a-1.</title>
        <authorList>
            <consortium name="The Broad Institute Genome Sequencing Platform"/>
            <person name="Ma L.-J."/>
            <person name="Dead R."/>
            <person name="Young S."/>
            <person name="Zeng Q."/>
            <person name="Koehrsen M."/>
            <person name="Alvarado L."/>
            <person name="Berlin A."/>
            <person name="Chapman S.B."/>
            <person name="Chen Z."/>
            <person name="Freedman E."/>
            <person name="Gellesch M."/>
            <person name="Goldberg J."/>
            <person name="Griggs A."/>
            <person name="Gujja S."/>
            <person name="Heilman E.R."/>
            <person name="Heiman D."/>
            <person name="Hepburn T."/>
            <person name="Howarth C."/>
            <person name="Jen D."/>
            <person name="Larson L."/>
            <person name="Mehta T."/>
            <person name="Neiman D."/>
            <person name="Pearson M."/>
            <person name="Roberts A."/>
            <person name="Saif S."/>
            <person name="Shea T."/>
            <person name="Shenoy N."/>
            <person name="Sisk P."/>
            <person name="Stolte C."/>
            <person name="Sykes S."/>
            <person name="Walk T."/>
            <person name="White J."/>
            <person name="Yandava C."/>
            <person name="Haas B."/>
            <person name="Nusbaum C."/>
            <person name="Birren B."/>
        </authorList>
    </citation>
    <scope>NUCLEOTIDE SEQUENCE [LARGE SCALE GENOMIC DNA]</scope>
    <source>
        <strain evidence="19">R3-111a-1</strain>
    </source>
</reference>
<evidence type="ECO:0000256" key="12">
    <source>
        <dbReference type="ARBA" id="ARBA00023157"/>
    </source>
</evidence>
<keyword evidence="13" id="KW-0143">Chaperone</keyword>
<evidence type="ECO:0000256" key="14">
    <source>
        <dbReference type="SAM" id="MobiDB-lite"/>
    </source>
</evidence>
<evidence type="ECO:0000256" key="6">
    <source>
        <dbReference type="ARBA" id="ARBA00022723"/>
    </source>
</evidence>
<protein>
    <recommendedName>
        <fullName evidence="3">Mitochondrial import inner membrane translocase subunit TIM9</fullName>
    </recommendedName>
    <alternativeName>
        <fullName evidence="4">Mitochondrial import inner membrane translocase subunit Tim9</fullName>
    </alternativeName>
</protein>
<evidence type="ECO:0000256" key="1">
    <source>
        <dbReference type="ARBA" id="ARBA00004137"/>
    </source>
</evidence>
<dbReference type="VEuPathDB" id="FungiDB:GGTG_01030"/>
<feature type="region of interest" description="Disordered" evidence="14">
    <location>
        <begin position="40"/>
        <end position="75"/>
    </location>
</feature>
<keyword evidence="12" id="KW-1015">Disulfide bond</keyword>
<keyword evidence="7" id="KW-0999">Mitochondrion inner membrane</keyword>
<evidence type="ECO:0000256" key="4">
    <source>
        <dbReference type="ARBA" id="ARBA00014532"/>
    </source>
</evidence>
<keyword evidence="15" id="KW-0732">Signal</keyword>
<dbReference type="EMBL" id="GL385395">
    <property type="protein sequence ID" value="EJT81042.1"/>
    <property type="molecule type" value="Genomic_DNA"/>
</dbReference>
<evidence type="ECO:0000256" key="7">
    <source>
        <dbReference type="ARBA" id="ARBA00022792"/>
    </source>
</evidence>
<evidence type="ECO:0000256" key="5">
    <source>
        <dbReference type="ARBA" id="ARBA00022448"/>
    </source>
</evidence>
<dbReference type="GeneID" id="20341488"/>
<dbReference type="InterPro" id="IPR050673">
    <property type="entry name" value="Mito_inner_translocase_sub"/>
</dbReference>
<name>J3NIE9_GAET3</name>
<dbReference type="SUPFAM" id="SSF144122">
    <property type="entry name" value="Tim10-like"/>
    <property type="match status" value="1"/>
</dbReference>
<dbReference type="FunCoup" id="J3NIE9">
    <property type="interactions" value="893"/>
</dbReference>
<evidence type="ECO:0000256" key="2">
    <source>
        <dbReference type="ARBA" id="ARBA00006720"/>
    </source>
</evidence>
<reference evidence="17" key="3">
    <citation type="submission" date="2010-09" db="EMBL/GenBank/DDBJ databases">
        <title>Annotation of Gaeumannomyces graminis var. tritici R3-111a-1.</title>
        <authorList>
            <consortium name="The Broad Institute Genome Sequencing Platform"/>
            <person name="Ma L.-J."/>
            <person name="Dead R."/>
            <person name="Young S.K."/>
            <person name="Zeng Q."/>
            <person name="Gargeya S."/>
            <person name="Fitzgerald M."/>
            <person name="Haas B."/>
            <person name="Abouelleil A."/>
            <person name="Alvarado L."/>
            <person name="Arachchi H.M."/>
            <person name="Berlin A."/>
            <person name="Brown A."/>
            <person name="Chapman S.B."/>
            <person name="Chen Z."/>
            <person name="Dunbar C."/>
            <person name="Freedman E."/>
            <person name="Gearin G."/>
            <person name="Gellesch M."/>
            <person name="Goldberg J."/>
            <person name="Griggs A."/>
            <person name="Gujja S."/>
            <person name="Heiman D."/>
            <person name="Howarth C."/>
            <person name="Larson L."/>
            <person name="Lui A."/>
            <person name="MacDonald P.J.P."/>
            <person name="Mehta T."/>
            <person name="Montmayeur A."/>
            <person name="Murphy C."/>
            <person name="Neiman D."/>
            <person name="Pearson M."/>
            <person name="Priest M."/>
            <person name="Roberts A."/>
            <person name="Saif S."/>
            <person name="Shea T."/>
            <person name="Shenoy N."/>
            <person name="Sisk P."/>
            <person name="Stolte C."/>
            <person name="Sykes S."/>
            <person name="Yandava C."/>
            <person name="Wortman J."/>
            <person name="Nusbaum C."/>
            <person name="Birren B."/>
        </authorList>
    </citation>
    <scope>NUCLEOTIDE SEQUENCE</scope>
    <source>
        <strain evidence="17">R3-111a-1</strain>
    </source>
</reference>
<keyword evidence="7" id="KW-0472">Membrane</keyword>
<evidence type="ECO:0000256" key="15">
    <source>
        <dbReference type="SAM" id="SignalP"/>
    </source>
</evidence>
<feature type="domain" description="Tim10-like" evidence="16">
    <location>
        <begin position="85"/>
        <end position="146"/>
    </location>
</feature>
<feature type="chain" id="PRO_5015094132" description="Mitochondrial import inner membrane translocase subunit TIM9" evidence="15">
    <location>
        <begin position="29"/>
        <end position="158"/>
    </location>
</feature>
<keyword evidence="19" id="KW-1185">Reference proteome</keyword>
<dbReference type="AlphaFoldDB" id="J3NIE9"/>
<gene>
    <name evidence="18" type="primary">20341488</name>
    <name evidence="17" type="ORF">GGTG_01030</name>
</gene>
<evidence type="ECO:0000256" key="13">
    <source>
        <dbReference type="ARBA" id="ARBA00023186"/>
    </source>
</evidence>
<dbReference type="OrthoDB" id="1551503at2759"/>
<dbReference type="GO" id="GO:0015031">
    <property type="term" value="P:protein transport"/>
    <property type="evidence" value="ECO:0007669"/>
    <property type="project" value="UniProtKB-KW"/>
</dbReference>
<evidence type="ECO:0000313" key="18">
    <source>
        <dbReference type="EnsemblFungi" id="EJT81042"/>
    </source>
</evidence>
<dbReference type="GO" id="GO:0046872">
    <property type="term" value="F:metal ion binding"/>
    <property type="evidence" value="ECO:0007669"/>
    <property type="project" value="UniProtKB-KW"/>
</dbReference>
<sequence>MSLCGQGGRHFRCLLLRPGIFLLKAVFAVVNKLPPSILGTGNQGDLTASPHLPKPSRSSPPSPTPSRGAEMDNLTATEMKELETRMQKRQVKEFVGLFSNLVDHCFMSCIEDFTSKSLSSRETGCVARCVQKDMAAAQRLSERFQEHNAAQMANQQQR</sequence>
<evidence type="ECO:0000256" key="3">
    <source>
        <dbReference type="ARBA" id="ARBA00013978"/>
    </source>
</evidence>
<accession>J3NIE9</accession>
<evidence type="ECO:0000313" key="17">
    <source>
        <dbReference type="EMBL" id="EJT81042.1"/>
    </source>
</evidence>
<reference evidence="18" key="5">
    <citation type="submission" date="2018-04" db="UniProtKB">
        <authorList>
            <consortium name="EnsemblFungi"/>
        </authorList>
    </citation>
    <scope>IDENTIFICATION</scope>
    <source>
        <strain evidence="18">R3-111a-1</strain>
    </source>
</reference>
<evidence type="ECO:0000259" key="16">
    <source>
        <dbReference type="Pfam" id="PF02953"/>
    </source>
</evidence>
<dbReference type="Proteomes" id="UP000006039">
    <property type="component" value="Unassembled WGS sequence"/>
</dbReference>
<keyword evidence="10" id="KW-0811">Translocation</keyword>
<reference evidence="18" key="4">
    <citation type="journal article" date="2015" name="G3 (Bethesda)">
        <title>Genome sequences of three phytopathogenic species of the Magnaporthaceae family of fungi.</title>
        <authorList>
            <person name="Okagaki L.H."/>
            <person name="Nunes C.C."/>
            <person name="Sailsbery J."/>
            <person name="Clay B."/>
            <person name="Brown D."/>
            <person name="John T."/>
            <person name="Oh Y."/>
            <person name="Young N."/>
            <person name="Fitzgerald M."/>
            <person name="Haas B.J."/>
            <person name="Zeng Q."/>
            <person name="Young S."/>
            <person name="Adiconis X."/>
            <person name="Fan L."/>
            <person name="Levin J.Z."/>
            <person name="Mitchell T.K."/>
            <person name="Okubara P.A."/>
            <person name="Farman M.L."/>
            <person name="Kohn L.M."/>
            <person name="Birren B."/>
            <person name="Ma L.-J."/>
            <person name="Dean R.A."/>
        </authorList>
    </citation>
    <scope>NUCLEOTIDE SEQUENCE</scope>
    <source>
        <strain evidence="18">R3-111a-1</strain>
    </source>
</reference>
<dbReference type="InterPro" id="IPR035427">
    <property type="entry name" value="Tim10-like_dom_sf"/>
</dbReference>
<keyword evidence="8" id="KW-0862">Zinc</keyword>
<dbReference type="PANTHER" id="PTHR13172">
    <property type="entry name" value="MITOCHONDRIAL IMPORT INNER MEMBRANE TRANSLOCASE SUBUNIT TIM9B"/>
    <property type="match status" value="1"/>
</dbReference>
<dbReference type="HOGENOM" id="CLU_1669331_0_0_1"/>
<dbReference type="EnsemblFungi" id="EJT81042">
    <property type="protein sequence ID" value="EJT81042"/>
    <property type="gene ID" value="GGTG_01030"/>
</dbReference>
<comment type="similarity">
    <text evidence="2">Belongs to the small Tim family.</text>
</comment>
<evidence type="ECO:0000256" key="9">
    <source>
        <dbReference type="ARBA" id="ARBA00022927"/>
    </source>
</evidence>
<proteinExistence type="inferred from homology"/>
<dbReference type="Pfam" id="PF02953">
    <property type="entry name" value="zf-Tim10_DDP"/>
    <property type="match status" value="1"/>
</dbReference>
<keyword evidence="6" id="KW-0479">Metal-binding</keyword>
<feature type="signal peptide" evidence="15">
    <location>
        <begin position="1"/>
        <end position="28"/>
    </location>
</feature>
<dbReference type="GO" id="GO:0005743">
    <property type="term" value="C:mitochondrial inner membrane"/>
    <property type="evidence" value="ECO:0007669"/>
    <property type="project" value="UniProtKB-SubCell"/>
</dbReference>
<dbReference type="Gene3D" id="1.10.287.810">
    <property type="entry name" value="Mitochondrial import inner membrane translocase subunit tim13 like domains"/>
    <property type="match status" value="1"/>
</dbReference>
<dbReference type="InterPro" id="IPR004217">
    <property type="entry name" value="Tim10-like"/>
</dbReference>
<keyword evidence="5" id="KW-0813">Transport</keyword>
<comment type="subcellular location">
    <subcellularLocation>
        <location evidence="1">Mitochondrion inner membrane</location>
        <topology evidence="1">Peripheral membrane protein</topology>
        <orientation evidence="1">Intermembrane side</orientation>
    </subcellularLocation>
</comment>
<dbReference type="RefSeq" id="XP_009217051.1">
    <property type="nucleotide sequence ID" value="XM_009218787.1"/>
</dbReference>
<evidence type="ECO:0000256" key="8">
    <source>
        <dbReference type="ARBA" id="ARBA00022833"/>
    </source>
</evidence>
<evidence type="ECO:0000256" key="10">
    <source>
        <dbReference type="ARBA" id="ARBA00023010"/>
    </source>
</evidence>
<dbReference type="STRING" id="644352.J3NIE9"/>
<evidence type="ECO:0000256" key="11">
    <source>
        <dbReference type="ARBA" id="ARBA00023128"/>
    </source>
</evidence>
<reference evidence="17" key="2">
    <citation type="submission" date="2010-07" db="EMBL/GenBank/DDBJ databases">
        <authorList>
            <consortium name="The Broad Institute Genome Sequencing Platform"/>
            <consortium name="Broad Institute Genome Sequencing Center for Infectious Disease"/>
            <person name="Ma L.-J."/>
            <person name="Dead R."/>
            <person name="Young S."/>
            <person name="Zeng Q."/>
            <person name="Koehrsen M."/>
            <person name="Alvarado L."/>
            <person name="Berlin A."/>
            <person name="Chapman S.B."/>
            <person name="Chen Z."/>
            <person name="Freedman E."/>
            <person name="Gellesch M."/>
            <person name="Goldberg J."/>
            <person name="Griggs A."/>
            <person name="Gujja S."/>
            <person name="Heilman E.R."/>
            <person name="Heiman D."/>
            <person name="Hepburn T."/>
            <person name="Howarth C."/>
            <person name="Jen D."/>
            <person name="Larson L."/>
            <person name="Mehta T."/>
            <person name="Neiman D."/>
            <person name="Pearson M."/>
            <person name="Roberts A."/>
            <person name="Saif S."/>
            <person name="Shea T."/>
            <person name="Shenoy N."/>
            <person name="Sisk P."/>
            <person name="Stolte C."/>
            <person name="Sykes S."/>
            <person name="Walk T."/>
            <person name="White J."/>
            <person name="Yandava C."/>
            <person name="Haas B."/>
            <person name="Nusbaum C."/>
            <person name="Birren B."/>
        </authorList>
    </citation>
    <scope>NUCLEOTIDE SEQUENCE</scope>
    <source>
        <strain evidence="17">R3-111a-1</strain>
    </source>
</reference>